<dbReference type="EMBL" id="JAIWYP010000012">
    <property type="protein sequence ID" value="KAH3725068.1"/>
    <property type="molecule type" value="Genomic_DNA"/>
</dbReference>
<evidence type="ECO:0000313" key="1">
    <source>
        <dbReference type="EMBL" id="KAH3725068.1"/>
    </source>
</evidence>
<gene>
    <name evidence="1" type="ORF">DPMN_050897</name>
</gene>
<dbReference type="AlphaFoldDB" id="A0A9D4HPQ8"/>
<reference evidence="1" key="1">
    <citation type="journal article" date="2019" name="bioRxiv">
        <title>The Genome of the Zebra Mussel, Dreissena polymorpha: A Resource for Invasive Species Research.</title>
        <authorList>
            <person name="McCartney M.A."/>
            <person name="Auch B."/>
            <person name="Kono T."/>
            <person name="Mallez S."/>
            <person name="Zhang Y."/>
            <person name="Obille A."/>
            <person name="Becker A."/>
            <person name="Abrahante J.E."/>
            <person name="Garbe J."/>
            <person name="Badalamenti J.P."/>
            <person name="Herman A."/>
            <person name="Mangelson H."/>
            <person name="Liachko I."/>
            <person name="Sullivan S."/>
            <person name="Sone E.D."/>
            <person name="Koren S."/>
            <person name="Silverstein K.A.T."/>
            <person name="Beckman K.B."/>
            <person name="Gohl D.M."/>
        </authorList>
    </citation>
    <scope>NUCLEOTIDE SEQUENCE</scope>
    <source>
        <strain evidence="1">Duluth1</strain>
        <tissue evidence="1">Whole animal</tissue>
    </source>
</reference>
<protein>
    <submittedName>
        <fullName evidence="1">Uncharacterized protein</fullName>
    </submittedName>
</protein>
<accession>A0A9D4HPQ8</accession>
<name>A0A9D4HPQ8_DREPO</name>
<evidence type="ECO:0000313" key="2">
    <source>
        <dbReference type="Proteomes" id="UP000828390"/>
    </source>
</evidence>
<dbReference type="Proteomes" id="UP000828390">
    <property type="component" value="Unassembled WGS sequence"/>
</dbReference>
<sequence>MADVVLESTHFEGNTRLLSSSATRYLSSWEYSSRAQAKPPGQHTQPQANTYVTDKLISILLEILTSGHLSSWQYLPQETRLFTSADWVAREHGHPRAHPAGICFHPISRTSPHHAHCSMTRQHIAGCQLCMGACHQMVTGTTLPSLFSFWDDPLLTKGVVPPNGIVVPPQTSRLTR</sequence>
<organism evidence="1 2">
    <name type="scientific">Dreissena polymorpha</name>
    <name type="common">Zebra mussel</name>
    <name type="synonym">Mytilus polymorpha</name>
    <dbReference type="NCBI Taxonomy" id="45954"/>
    <lineage>
        <taxon>Eukaryota</taxon>
        <taxon>Metazoa</taxon>
        <taxon>Spiralia</taxon>
        <taxon>Lophotrochozoa</taxon>
        <taxon>Mollusca</taxon>
        <taxon>Bivalvia</taxon>
        <taxon>Autobranchia</taxon>
        <taxon>Heteroconchia</taxon>
        <taxon>Euheterodonta</taxon>
        <taxon>Imparidentia</taxon>
        <taxon>Neoheterodontei</taxon>
        <taxon>Myida</taxon>
        <taxon>Dreissenoidea</taxon>
        <taxon>Dreissenidae</taxon>
        <taxon>Dreissena</taxon>
    </lineage>
</organism>
<comment type="caution">
    <text evidence="1">The sequence shown here is derived from an EMBL/GenBank/DDBJ whole genome shotgun (WGS) entry which is preliminary data.</text>
</comment>
<keyword evidence="2" id="KW-1185">Reference proteome</keyword>
<reference evidence="1" key="2">
    <citation type="submission" date="2020-11" db="EMBL/GenBank/DDBJ databases">
        <authorList>
            <person name="McCartney M.A."/>
            <person name="Auch B."/>
            <person name="Kono T."/>
            <person name="Mallez S."/>
            <person name="Becker A."/>
            <person name="Gohl D.M."/>
            <person name="Silverstein K.A.T."/>
            <person name="Koren S."/>
            <person name="Bechman K.B."/>
            <person name="Herman A."/>
            <person name="Abrahante J.E."/>
            <person name="Garbe J."/>
        </authorList>
    </citation>
    <scope>NUCLEOTIDE SEQUENCE</scope>
    <source>
        <strain evidence="1">Duluth1</strain>
        <tissue evidence="1">Whole animal</tissue>
    </source>
</reference>
<proteinExistence type="predicted"/>